<comment type="caution">
    <text evidence="1">The sequence shown here is derived from an EMBL/GenBank/DDBJ whole genome shotgun (WGS) entry which is preliminary data.</text>
</comment>
<dbReference type="EMBL" id="JACGCI010000033">
    <property type="protein sequence ID" value="KAF6754625.1"/>
    <property type="molecule type" value="Genomic_DNA"/>
</dbReference>
<dbReference type="Proteomes" id="UP000521943">
    <property type="component" value="Unassembled WGS sequence"/>
</dbReference>
<proteinExistence type="predicted"/>
<gene>
    <name evidence="1" type="ORF">DFP72DRAFT_848030</name>
</gene>
<protein>
    <submittedName>
        <fullName evidence="1">Uncharacterized protein</fullName>
    </submittedName>
</protein>
<name>A0A8H6M4Q9_9AGAR</name>
<organism evidence="1 2">
    <name type="scientific">Ephemerocybe angulata</name>
    <dbReference type="NCBI Taxonomy" id="980116"/>
    <lineage>
        <taxon>Eukaryota</taxon>
        <taxon>Fungi</taxon>
        <taxon>Dikarya</taxon>
        <taxon>Basidiomycota</taxon>
        <taxon>Agaricomycotina</taxon>
        <taxon>Agaricomycetes</taxon>
        <taxon>Agaricomycetidae</taxon>
        <taxon>Agaricales</taxon>
        <taxon>Agaricineae</taxon>
        <taxon>Psathyrellaceae</taxon>
        <taxon>Ephemerocybe</taxon>
    </lineage>
</organism>
<reference evidence="1 2" key="1">
    <citation type="submission" date="2020-07" db="EMBL/GenBank/DDBJ databases">
        <title>Comparative genomics of pyrophilous fungi reveals a link between fire events and developmental genes.</title>
        <authorList>
            <consortium name="DOE Joint Genome Institute"/>
            <person name="Steindorff A.S."/>
            <person name="Carver A."/>
            <person name="Calhoun S."/>
            <person name="Stillman K."/>
            <person name="Liu H."/>
            <person name="Lipzen A."/>
            <person name="Pangilinan J."/>
            <person name="Labutti K."/>
            <person name="Bruns T.D."/>
            <person name="Grigoriev I.V."/>
        </authorList>
    </citation>
    <scope>NUCLEOTIDE SEQUENCE [LARGE SCALE GENOMIC DNA]</scope>
    <source>
        <strain evidence="1 2">CBS 144469</strain>
    </source>
</reference>
<dbReference type="AlphaFoldDB" id="A0A8H6M4Q9"/>
<sequence>MIWVAVEHKSSKPVSLAIKLDMEQSERGYKISISSSAQNAKHRNFAESLAREVAYGSSSHLYGFPPLLGNQNYLFDGAPTPSFWGRDQGPTSANQPGGLRRF</sequence>
<evidence type="ECO:0000313" key="2">
    <source>
        <dbReference type="Proteomes" id="UP000521943"/>
    </source>
</evidence>
<evidence type="ECO:0000313" key="1">
    <source>
        <dbReference type="EMBL" id="KAF6754625.1"/>
    </source>
</evidence>
<keyword evidence="2" id="KW-1185">Reference proteome</keyword>
<accession>A0A8H6M4Q9</accession>